<accession>X1KHX2</accession>
<feature type="non-terminal residue" evidence="5">
    <location>
        <position position="1"/>
    </location>
</feature>
<dbReference type="GO" id="GO:0006083">
    <property type="term" value="P:acetate metabolic process"/>
    <property type="evidence" value="ECO:0007669"/>
    <property type="project" value="TreeGrafter"/>
</dbReference>
<dbReference type="GO" id="GO:0008776">
    <property type="term" value="F:acetate kinase activity"/>
    <property type="evidence" value="ECO:0007669"/>
    <property type="project" value="TreeGrafter"/>
</dbReference>
<comment type="caution">
    <text evidence="5">The sequence shown here is derived from an EMBL/GenBank/DDBJ whole genome shotgun (WGS) entry which is preliminary data.</text>
</comment>
<keyword evidence="4" id="KW-0067">ATP-binding</keyword>
<evidence type="ECO:0000313" key="5">
    <source>
        <dbReference type="EMBL" id="GAI06283.1"/>
    </source>
</evidence>
<protein>
    <recommendedName>
        <fullName evidence="6">Acetate kinase</fullName>
    </recommendedName>
</protein>
<dbReference type="SUPFAM" id="SSF53067">
    <property type="entry name" value="Actin-like ATPase domain"/>
    <property type="match status" value="1"/>
</dbReference>
<sequence>GDIDPAIVLYIMANEGLSANEVNTMLNFHSGLQGLSGVSNDMYDILEEEKQGNDRAKLAIEIFTYHIRKYIASYAGAMGGVDAIVFTAGIGENAPRVRALSCAGLEFLGVIIDKERNKKTVKKEGEISVPNSRVKVYCIPTNEELVIARDTYQVISKGRGKK</sequence>
<dbReference type="Gene3D" id="3.30.420.40">
    <property type="match status" value="1"/>
</dbReference>
<dbReference type="InterPro" id="IPR004372">
    <property type="entry name" value="Ac/propionate_kinase"/>
</dbReference>
<name>X1KHX2_9ZZZZ</name>
<evidence type="ECO:0000256" key="3">
    <source>
        <dbReference type="ARBA" id="ARBA00022777"/>
    </source>
</evidence>
<evidence type="ECO:0008006" key="6">
    <source>
        <dbReference type="Google" id="ProtNLM"/>
    </source>
</evidence>
<evidence type="ECO:0000256" key="2">
    <source>
        <dbReference type="ARBA" id="ARBA00022741"/>
    </source>
</evidence>
<dbReference type="PRINTS" id="PR00471">
    <property type="entry name" value="ACETATEKNASE"/>
</dbReference>
<proteinExistence type="inferred from homology"/>
<keyword evidence="1" id="KW-0808">Transferase</keyword>
<dbReference type="InterPro" id="IPR000890">
    <property type="entry name" value="Aliphatic_acid_kin_short-chain"/>
</dbReference>
<keyword evidence="2" id="KW-0547">Nucleotide-binding</keyword>
<dbReference type="EMBL" id="BARV01012654">
    <property type="protein sequence ID" value="GAI06283.1"/>
    <property type="molecule type" value="Genomic_DNA"/>
</dbReference>
<reference evidence="5" key="1">
    <citation type="journal article" date="2014" name="Front. Microbiol.">
        <title>High frequency of phylogenetically diverse reductive dehalogenase-homologous genes in deep subseafloor sedimentary metagenomes.</title>
        <authorList>
            <person name="Kawai M."/>
            <person name="Futagami T."/>
            <person name="Toyoda A."/>
            <person name="Takaki Y."/>
            <person name="Nishi S."/>
            <person name="Hori S."/>
            <person name="Arai W."/>
            <person name="Tsubouchi T."/>
            <person name="Morono Y."/>
            <person name="Uchiyama I."/>
            <person name="Ito T."/>
            <person name="Fujiyama A."/>
            <person name="Inagaki F."/>
            <person name="Takami H."/>
        </authorList>
    </citation>
    <scope>NUCLEOTIDE SEQUENCE</scope>
    <source>
        <strain evidence="5">Expedition CK06-06</strain>
    </source>
</reference>
<organism evidence="5">
    <name type="scientific">marine sediment metagenome</name>
    <dbReference type="NCBI Taxonomy" id="412755"/>
    <lineage>
        <taxon>unclassified sequences</taxon>
        <taxon>metagenomes</taxon>
        <taxon>ecological metagenomes</taxon>
    </lineage>
</organism>
<evidence type="ECO:0000256" key="1">
    <source>
        <dbReference type="ARBA" id="ARBA00022679"/>
    </source>
</evidence>
<evidence type="ECO:0000256" key="4">
    <source>
        <dbReference type="ARBA" id="ARBA00022840"/>
    </source>
</evidence>
<dbReference type="GO" id="GO:0005524">
    <property type="term" value="F:ATP binding"/>
    <property type="evidence" value="ECO:0007669"/>
    <property type="project" value="UniProtKB-KW"/>
</dbReference>
<dbReference type="PANTHER" id="PTHR21060:SF15">
    <property type="entry name" value="ACETATE KINASE-RELATED"/>
    <property type="match status" value="1"/>
</dbReference>
<keyword evidence="3" id="KW-0418">Kinase</keyword>
<dbReference type="Pfam" id="PF00871">
    <property type="entry name" value="Acetate_kinase"/>
    <property type="match status" value="1"/>
</dbReference>
<dbReference type="InterPro" id="IPR043129">
    <property type="entry name" value="ATPase_NBD"/>
</dbReference>
<dbReference type="PANTHER" id="PTHR21060">
    <property type="entry name" value="ACETATE KINASE"/>
    <property type="match status" value="1"/>
</dbReference>
<dbReference type="HAMAP" id="MF_00020">
    <property type="entry name" value="Acetate_kinase"/>
    <property type="match status" value="1"/>
</dbReference>
<gene>
    <name evidence="5" type="ORF">S06H3_23323</name>
</gene>
<dbReference type="AlphaFoldDB" id="X1KHX2"/>